<dbReference type="Pfam" id="PF11143">
    <property type="entry name" value="DUF2919"/>
    <property type="match status" value="1"/>
</dbReference>
<keyword evidence="1" id="KW-0472">Membrane</keyword>
<feature type="transmembrane region" description="Helical" evidence="1">
    <location>
        <begin position="98"/>
        <end position="116"/>
    </location>
</feature>
<evidence type="ECO:0000256" key="1">
    <source>
        <dbReference type="SAM" id="Phobius"/>
    </source>
</evidence>
<dbReference type="OrthoDB" id="6314776at2"/>
<dbReference type="Proteomes" id="UP000242222">
    <property type="component" value="Unassembled WGS sequence"/>
</dbReference>
<keyword evidence="3" id="KW-1185">Reference proteome</keyword>
<feature type="transmembrane region" description="Helical" evidence="1">
    <location>
        <begin position="122"/>
        <end position="142"/>
    </location>
</feature>
<dbReference type="RefSeq" id="WP_092876084.1">
    <property type="nucleotide sequence ID" value="NZ_FOVC01000002.1"/>
</dbReference>
<dbReference type="InterPro" id="IPR021318">
    <property type="entry name" value="DUF2919"/>
</dbReference>
<accession>A0A1I4WHS1</accession>
<dbReference type="STRING" id="1367852.SAMN05216516_102501"/>
<name>A0A1I4WHS1_9GAMM</name>
<gene>
    <name evidence="2" type="ORF">SAMN05216516_102501</name>
</gene>
<keyword evidence="1" id="KW-0812">Transmembrane</keyword>
<organism evidence="2 3">
    <name type="scientific">Izhakiella capsodis</name>
    <dbReference type="NCBI Taxonomy" id="1367852"/>
    <lineage>
        <taxon>Bacteria</taxon>
        <taxon>Pseudomonadati</taxon>
        <taxon>Pseudomonadota</taxon>
        <taxon>Gammaproteobacteria</taxon>
        <taxon>Enterobacterales</taxon>
        <taxon>Erwiniaceae</taxon>
        <taxon>Izhakiella</taxon>
    </lineage>
</organism>
<evidence type="ECO:0000313" key="2">
    <source>
        <dbReference type="EMBL" id="SFN12977.1"/>
    </source>
</evidence>
<feature type="transmembrane region" description="Helical" evidence="1">
    <location>
        <begin position="59"/>
        <end position="78"/>
    </location>
</feature>
<sequence>MLKYPPDVWDAKGQLRLPLSYWLILLLQARSWVLFVLADTSHQQASAILALFYPDPGDLGVGLIWGVPAAVGFLLSGWRQRFPRFWQRFPRFWQCWRWVLAISLLASFLQQCLAASQDMTLVTPWMIMTSIADLLGLAWLVLDRRLRDCFNPRLNHVE</sequence>
<dbReference type="AlphaFoldDB" id="A0A1I4WHS1"/>
<evidence type="ECO:0000313" key="3">
    <source>
        <dbReference type="Proteomes" id="UP000242222"/>
    </source>
</evidence>
<dbReference type="EMBL" id="FOVC01000002">
    <property type="protein sequence ID" value="SFN12977.1"/>
    <property type="molecule type" value="Genomic_DNA"/>
</dbReference>
<proteinExistence type="predicted"/>
<evidence type="ECO:0008006" key="4">
    <source>
        <dbReference type="Google" id="ProtNLM"/>
    </source>
</evidence>
<keyword evidence="1" id="KW-1133">Transmembrane helix</keyword>
<reference evidence="3" key="1">
    <citation type="submission" date="2016-10" db="EMBL/GenBank/DDBJ databases">
        <authorList>
            <person name="Varghese N."/>
            <person name="Submissions S."/>
        </authorList>
    </citation>
    <scope>NUCLEOTIDE SEQUENCE [LARGE SCALE GENOMIC DNA]</scope>
    <source>
        <strain evidence="3">N6PO6</strain>
    </source>
</reference>
<protein>
    <recommendedName>
        <fullName evidence="4">DUF2919 family protein</fullName>
    </recommendedName>
</protein>